<reference evidence="1 2" key="2">
    <citation type="submission" date="2008-08" db="EMBL/GenBank/DDBJ databases">
        <authorList>
            <person name="Fulton L."/>
            <person name="Clifton S."/>
            <person name="Fulton B."/>
            <person name="Xu J."/>
            <person name="Minx P."/>
            <person name="Pepin K.H."/>
            <person name="Johnson M."/>
            <person name="Bhonagiri V."/>
            <person name="Nash W.E."/>
            <person name="Mardis E.R."/>
            <person name="Wilson R.K."/>
        </authorList>
    </citation>
    <scope>NUCLEOTIDE SEQUENCE [LARGE SCALE GENOMIC DNA]</scope>
    <source>
        <strain evidence="1 2">ATCC 29176</strain>
    </source>
</reference>
<sequence length="53" mass="5964">MTIRICRDAGKGSVRDLSERSLGDLTTRICRDADKGKSLCFVGDTHQRFSRSF</sequence>
<proteinExistence type="predicted"/>
<gene>
    <name evidence="1" type="ORF">RUMLAC_00186</name>
</gene>
<dbReference type="EMBL" id="ABOU02000007">
    <property type="protein sequence ID" value="EDY34012.1"/>
    <property type="molecule type" value="Genomic_DNA"/>
</dbReference>
<organism evidence="1 2">
    <name type="scientific">[Ruminococcus] lactaris ATCC 29176</name>
    <dbReference type="NCBI Taxonomy" id="471875"/>
    <lineage>
        <taxon>Bacteria</taxon>
        <taxon>Bacillati</taxon>
        <taxon>Bacillota</taxon>
        <taxon>Clostridia</taxon>
        <taxon>Lachnospirales</taxon>
        <taxon>Lachnospiraceae</taxon>
        <taxon>Mediterraneibacter</taxon>
    </lineage>
</organism>
<dbReference type="HOGENOM" id="CLU_3065913_0_0_9"/>
<accession>B5CL66</accession>
<name>B5CL66_9FIRM</name>
<reference evidence="1 2" key="1">
    <citation type="submission" date="2008-08" db="EMBL/GenBank/DDBJ databases">
        <title>Draft genome sequence of Ruminococcus lactaris ATCC 29176.</title>
        <authorList>
            <person name="Sudarsanam P."/>
            <person name="Ley R."/>
            <person name="Guruge J."/>
            <person name="Turnbaugh P.J."/>
            <person name="Mahowald M."/>
            <person name="Liep D."/>
            <person name="Gordon J."/>
        </authorList>
    </citation>
    <scope>NUCLEOTIDE SEQUENCE [LARGE SCALE GENOMIC DNA]</scope>
    <source>
        <strain evidence="1 2">ATCC 29176</strain>
    </source>
</reference>
<evidence type="ECO:0000313" key="2">
    <source>
        <dbReference type="Proteomes" id="UP000003254"/>
    </source>
</evidence>
<dbReference type="Proteomes" id="UP000003254">
    <property type="component" value="Unassembled WGS sequence"/>
</dbReference>
<evidence type="ECO:0000313" key="1">
    <source>
        <dbReference type="EMBL" id="EDY34012.1"/>
    </source>
</evidence>
<keyword evidence="2" id="KW-1185">Reference proteome</keyword>
<protein>
    <submittedName>
        <fullName evidence="1">Uncharacterized protein</fullName>
    </submittedName>
</protein>
<comment type="caution">
    <text evidence="1">The sequence shown here is derived from an EMBL/GenBank/DDBJ whole genome shotgun (WGS) entry which is preliminary data.</text>
</comment>
<dbReference type="AlphaFoldDB" id="B5CL66"/>